<dbReference type="EMBL" id="BARS01039525">
    <property type="protein sequence ID" value="GAG19909.1"/>
    <property type="molecule type" value="Genomic_DNA"/>
</dbReference>
<dbReference type="AlphaFoldDB" id="X0VNE1"/>
<comment type="caution">
    <text evidence="1">The sequence shown here is derived from an EMBL/GenBank/DDBJ whole genome shotgun (WGS) entry which is preliminary data.</text>
</comment>
<feature type="non-terminal residue" evidence="1">
    <location>
        <position position="1"/>
    </location>
</feature>
<protein>
    <submittedName>
        <fullName evidence="1">Uncharacterized protein</fullName>
    </submittedName>
</protein>
<evidence type="ECO:0000313" key="1">
    <source>
        <dbReference type="EMBL" id="GAG19909.1"/>
    </source>
</evidence>
<organism evidence="1">
    <name type="scientific">marine sediment metagenome</name>
    <dbReference type="NCBI Taxonomy" id="412755"/>
    <lineage>
        <taxon>unclassified sequences</taxon>
        <taxon>metagenomes</taxon>
        <taxon>ecological metagenomes</taxon>
    </lineage>
</organism>
<gene>
    <name evidence="1" type="ORF">S01H1_60346</name>
</gene>
<proteinExistence type="predicted"/>
<name>X0VNE1_9ZZZZ</name>
<sequence length="255" mass="28137">IWIGSLDATLQHKELTSSKGTVSLKAQKYKNAIELQEFKAEVGSGSLSASGSYQIDSKEIMGQLTAFGMRIQEIVKLPEALRSLEGVLSLDADVSGTTQSPQGRLDLNLEDLSLNGVPLATHSLSVRLKEKRAEFRGLGLEPFLTGFCELEGSFPTHAELDLQFLPYNSLLVAFPILSEFEDISAKGRIQLDLSLKDISNLKFQADISEIKGIFDKQSWSIDSFSIDGDLLSLRVNRFRYQGSYTFLSLEGLLPL</sequence>
<reference evidence="1" key="1">
    <citation type="journal article" date="2014" name="Front. Microbiol.">
        <title>High frequency of phylogenetically diverse reductive dehalogenase-homologous genes in deep subseafloor sedimentary metagenomes.</title>
        <authorList>
            <person name="Kawai M."/>
            <person name="Futagami T."/>
            <person name="Toyoda A."/>
            <person name="Takaki Y."/>
            <person name="Nishi S."/>
            <person name="Hori S."/>
            <person name="Arai W."/>
            <person name="Tsubouchi T."/>
            <person name="Morono Y."/>
            <person name="Uchiyama I."/>
            <person name="Ito T."/>
            <person name="Fujiyama A."/>
            <person name="Inagaki F."/>
            <person name="Takami H."/>
        </authorList>
    </citation>
    <scope>NUCLEOTIDE SEQUENCE</scope>
    <source>
        <strain evidence="1">Expedition CK06-06</strain>
    </source>
</reference>
<accession>X0VNE1</accession>
<feature type="non-terminal residue" evidence="1">
    <location>
        <position position="255"/>
    </location>
</feature>